<dbReference type="Gene3D" id="3.40.190.150">
    <property type="entry name" value="Bordetella uptake gene, domain 1"/>
    <property type="match status" value="1"/>
</dbReference>
<dbReference type="RefSeq" id="WP_354442052.1">
    <property type="nucleotide sequence ID" value="NZ_JBEPSH010000002.1"/>
</dbReference>
<dbReference type="PANTHER" id="PTHR30419">
    <property type="entry name" value="HTH-TYPE TRANSCRIPTIONAL REGULATOR YBHD"/>
    <property type="match status" value="1"/>
</dbReference>
<dbReference type="EMBL" id="JBEPSH010000002">
    <property type="protein sequence ID" value="MET4576143.1"/>
    <property type="molecule type" value="Genomic_DNA"/>
</dbReference>
<dbReference type="SUPFAM" id="SSF46785">
    <property type="entry name" value="Winged helix' DNA-binding domain"/>
    <property type="match status" value="1"/>
</dbReference>
<dbReference type="Gene3D" id="3.40.190.10">
    <property type="entry name" value="Periplasmic binding protein-like II"/>
    <property type="match status" value="1"/>
</dbReference>
<evidence type="ECO:0000256" key="4">
    <source>
        <dbReference type="ARBA" id="ARBA00023125"/>
    </source>
</evidence>
<evidence type="ECO:0000256" key="3">
    <source>
        <dbReference type="ARBA" id="ARBA00023015"/>
    </source>
</evidence>
<comment type="similarity">
    <text evidence="2">Belongs to the LysR transcriptional regulatory family.</text>
</comment>
<keyword evidence="3" id="KW-0805">Transcription regulation</keyword>
<name>A0ABV2Q541_9BURK</name>
<gene>
    <name evidence="7" type="ORF">ABIE13_001243</name>
</gene>
<dbReference type="Gene3D" id="3.40.190.290">
    <property type="match status" value="1"/>
</dbReference>
<sequence>MHISIRQLRVLLAVADHGSFSGAAHAIGLSQSAVSQGVRAVEESIGTQLIERSTRHVRLTPAGERLISPLRDALDRLELVLVQAQSAGAASQKVIQMASTPHLSGRLLSQCLADAARRYPELQVQLREQPQPAAIESVRRGTVEFGLAVGDDRITDLIQTRLLRDQFMLICRTDHPFARRKVIGLAQLRLERLILLATALGGRSALNSLLRGHGVAVEKAQEVTLAATAMEMVAEGLGVALLPASRLPMPEQLSLIAKELDPSPVRDIVLIRRKGIPMSDPAQKLHDLILKRVSGADDLDWERPLTLLIPFPEGGPVDRYGRVFGEILSRHLRQRVVVKNAVGMGGAQGVHELTRSEADGYTIGIAGNGATVFTEGGQTQGFVDVFKDLTFLSGLVRVPSVLLAGKHLPVSNLKELLAQARLHPRGLRIAAAGHGSSRVLAELLQELAHISLQVEHYDGLSPAVRDIARGKVDLVFGEPTGVLPLIQSQRGTAMLVAGSERCSLLPDVPCSGELGLEGLDTDGGYGLIAPASLPAQALAHLSGAVTDVLRSTEIAEQFERLGVKPDMRSGPFYAEFIRSEQKKWRTFNLSRKG</sequence>
<dbReference type="Pfam" id="PF03466">
    <property type="entry name" value="LysR_substrate"/>
    <property type="match status" value="1"/>
</dbReference>
<organism evidence="7 8">
    <name type="scientific">Ottowia thiooxydans</name>
    <dbReference type="NCBI Taxonomy" id="219182"/>
    <lineage>
        <taxon>Bacteria</taxon>
        <taxon>Pseudomonadati</taxon>
        <taxon>Pseudomonadota</taxon>
        <taxon>Betaproteobacteria</taxon>
        <taxon>Burkholderiales</taxon>
        <taxon>Comamonadaceae</taxon>
        <taxon>Ottowia</taxon>
    </lineage>
</organism>
<accession>A0ABV2Q541</accession>
<feature type="domain" description="HTH lysR-type" evidence="6">
    <location>
        <begin position="3"/>
        <end position="60"/>
    </location>
</feature>
<reference evidence="7 8" key="1">
    <citation type="submission" date="2024-06" db="EMBL/GenBank/DDBJ databases">
        <title>Sorghum-associated microbial communities from plants grown in Nebraska, USA.</title>
        <authorList>
            <person name="Schachtman D."/>
        </authorList>
    </citation>
    <scope>NUCLEOTIDE SEQUENCE [LARGE SCALE GENOMIC DNA]</scope>
    <source>
        <strain evidence="7 8">2709</strain>
    </source>
</reference>
<dbReference type="PROSITE" id="PS50931">
    <property type="entry name" value="HTH_LYSR"/>
    <property type="match status" value="1"/>
</dbReference>
<evidence type="ECO:0000313" key="8">
    <source>
        <dbReference type="Proteomes" id="UP001549320"/>
    </source>
</evidence>
<evidence type="ECO:0000256" key="5">
    <source>
        <dbReference type="ARBA" id="ARBA00023163"/>
    </source>
</evidence>
<protein>
    <submittedName>
        <fullName evidence="7">Molybdate transport repressor ModE-like protein</fullName>
    </submittedName>
</protein>
<keyword evidence="4" id="KW-0238">DNA-binding</keyword>
<dbReference type="CDD" id="cd07012">
    <property type="entry name" value="PBP2_Bug_TTT"/>
    <property type="match status" value="1"/>
</dbReference>
<dbReference type="InterPro" id="IPR036388">
    <property type="entry name" value="WH-like_DNA-bd_sf"/>
</dbReference>
<evidence type="ECO:0000256" key="2">
    <source>
        <dbReference type="ARBA" id="ARBA00009437"/>
    </source>
</evidence>
<dbReference type="InterPro" id="IPR036390">
    <property type="entry name" value="WH_DNA-bd_sf"/>
</dbReference>
<keyword evidence="5" id="KW-0804">Transcription</keyword>
<dbReference type="InterPro" id="IPR042100">
    <property type="entry name" value="Bug_dom1"/>
</dbReference>
<evidence type="ECO:0000259" key="6">
    <source>
        <dbReference type="PROSITE" id="PS50931"/>
    </source>
</evidence>
<dbReference type="Pfam" id="PF00126">
    <property type="entry name" value="HTH_1"/>
    <property type="match status" value="1"/>
</dbReference>
<evidence type="ECO:0000256" key="1">
    <source>
        <dbReference type="ARBA" id="ARBA00006987"/>
    </source>
</evidence>
<keyword evidence="8" id="KW-1185">Reference proteome</keyword>
<dbReference type="InterPro" id="IPR000847">
    <property type="entry name" value="LysR_HTH_N"/>
</dbReference>
<dbReference type="Gene3D" id="1.10.10.10">
    <property type="entry name" value="Winged helix-like DNA-binding domain superfamily/Winged helix DNA-binding domain"/>
    <property type="match status" value="1"/>
</dbReference>
<dbReference type="InterPro" id="IPR050950">
    <property type="entry name" value="HTH-type_LysR_regulators"/>
</dbReference>
<dbReference type="PANTHER" id="PTHR30419:SF14">
    <property type="entry name" value="LYSR FAMILY TRANSCRIPTIONAL REGULATOR"/>
    <property type="match status" value="1"/>
</dbReference>
<dbReference type="Pfam" id="PF03401">
    <property type="entry name" value="TctC"/>
    <property type="match status" value="1"/>
</dbReference>
<comment type="caution">
    <text evidence="7">The sequence shown here is derived from an EMBL/GenBank/DDBJ whole genome shotgun (WGS) entry which is preliminary data.</text>
</comment>
<proteinExistence type="inferred from homology"/>
<evidence type="ECO:0000313" key="7">
    <source>
        <dbReference type="EMBL" id="MET4576143.1"/>
    </source>
</evidence>
<dbReference type="SUPFAM" id="SSF53850">
    <property type="entry name" value="Periplasmic binding protein-like II"/>
    <property type="match status" value="2"/>
</dbReference>
<dbReference type="Proteomes" id="UP001549320">
    <property type="component" value="Unassembled WGS sequence"/>
</dbReference>
<comment type="similarity">
    <text evidence="1">Belongs to the UPF0065 (bug) family.</text>
</comment>
<dbReference type="PRINTS" id="PR00039">
    <property type="entry name" value="HTHLYSR"/>
</dbReference>
<dbReference type="InterPro" id="IPR005064">
    <property type="entry name" value="BUG"/>
</dbReference>
<dbReference type="InterPro" id="IPR005119">
    <property type="entry name" value="LysR_subst-bd"/>
</dbReference>